<feature type="compositionally biased region" description="Acidic residues" evidence="1">
    <location>
        <begin position="262"/>
        <end position="273"/>
    </location>
</feature>
<evidence type="ECO:0000256" key="1">
    <source>
        <dbReference type="SAM" id="MobiDB-lite"/>
    </source>
</evidence>
<dbReference type="EMBL" id="OV696686">
    <property type="protein sequence ID" value="CAH1233528.1"/>
    <property type="molecule type" value="Genomic_DNA"/>
</dbReference>
<accession>A0A8J9VCA0</accession>
<organism evidence="2 3">
    <name type="scientific">Branchiostoma lanceolatum</name>
    <name type="common">Common lancelet</name>
    <name type="synonym">Amphioxus lanceolatum</name>
    <dbReference type="NCBI Taxonomy" id="7740"/>
    <lineage>
        <taxon>Eukaryota</taxon>
        <taxon>Metazoa</taxon>
        <taxon>Chordata</taxon>
        <taxon>Cephalochordata</taxon>
        <taxon>Leptocardii</taxon>
        <taxon>Amphioxiformes</taxon>
        <taxon>Branchiostomatidae</taxon>
        <taxon>Branchiostoma</taxon>
    </lineage>
</organism>
<keyword evidence="3" id="KW-1185">Reference proteome</keyword>
<reference evidence="2" key="1">
    <citation type="submission" date="2022-01" db="EMBL/GenBank/DDBJ databases">
        <authorList>
            <person name="Braso-Vives M."/>
        </authorList>
    </citation>
    <scope>NUCLEOTIDE SEQUENCE</scope>
</reference>
<dbReference type="AlphaFoldDB" id="A0A8J9VCA0"/>
<sequence>MVRELRKANGTVVSSREDILDTYHDFYENLYGAEPIEMEDKAYFLDQLENRLREEDSSNLDWPLSLEEMERALKEICRTRTQSRDWPEIWKAILNPLLTNWERLVCWNLAHDGLVTNQKLHSWRRDNDKIHDLRLPGGTEVKLSQYADDNAGVLVDDDYFKHFVEDVSTYDKVTAVFLAPYLSYGRRSVEADRLLRRTRGVRYGVTLTGDLAGLPAVTEFPFRQVGEQNLKADISAPGISSPGEGAEVVTGSLPPLEGEDKILEEDDEAAADA</sequence>
<name>A0A8J9VCA0_BRALA</name>
<feature type="region of interest" description="Disordered" evidence="1">
    <location>
        <begin position="234"/>
        <end position="273"/>
    </location>
</feature>
<gene>
    <name evidence="2" type="primary">Hypp777</name>
    <name evidence="2" type="ORF">BLAG_LOCUS2275</name>
</gene>
<evidence type="ECO:0000313" key="3">
    <source>
        <dbReference type="Proteomes" id="UP000838412"/>
    </source>
</evidence>
<evidence type="ECO:0000313" key="2">
    <source>
        <dbReference type="EMBL" id="CAH1233528.1"/>
    </source>
</evidence>
<proteinExistence type="predicted"/>
<protein>
    <submittedName>
        <fullName evidence="2">Hypp777 protein</fullName>
    </submittedName>
</protein>
<dbReference type="Proteomes" id="UP000838412">
    <property type="component" value="Chromosome 1"/>
</dbReference>